<feature type="region of interest" description="Disordered" evidence="1">
    <location>
        <begin position="221"/>
        <end position="242"/>
    </location>
</feature>
<organism evidence="2 3">
    <name type="scientific">Paramuricea clavata</name>
    <name type="common">Red gorgonian</name>
    <name type="synonym">Violescent sea-whip</name>
    <dbReference type="NCBI Taxonomy" id="317549"/>
    <lineage>
        <taxon>Eukaryota</taxon>
        <taxon>Metazoa</taxon>
        <taxon>Cnidaria</taxon>
        <taxon>Anthozoa</taxon>
        <taxon>Octocorallia</taxon>
        <taxon>Malacalcyonacea</taxon>
        <taxon>Plexauridae</taxon>
        <taxon>Paramuricea</taxon>
    </lineage>
</organism>
<evidence type="ECO:0000313" key="2">
    <source>
        <dbReference type="EMBL" id="CAB4007944.1"/>
    </source>
</evidence>
<comment type="caution">
    <text evidence="2">The sequence shown here is derived from an EMBL/GenBank/DDBJ whole genome shotgun (WGS) entry which is preliminary data.</text>
</comment>
<protein>
    <submittedName>
        <fullName evidence="2">Uncharacterized protein</fullName>
    </submittedName>
</protein>
<feature type="compositionally biased region" description="Polar residues" evidence="1">
    <location>
        <begin position="225"/>
        <end position="235"/>
    </location>
</feature>
<dbReference type="EMBL" id="CACRXK020005967">
    <property type="protein sequence ID" value="CAB4007944.1"/>
    <property type="molecule type" value="Genomic_DNA"/>
</dbReference>
<sequence>MTPRQAIQQISERRHLQNITAKKVYFADERYHNVCEDTPWLVNKTEYEANKEIKQSKLEEFLAQSVEDPRSIPWIERTYTTLSMYPTPGNYLQGNAVLTKSRESPTRFYDCNKERQRKTSDVSFTTLYTTFKNASDGNPRARCQKMDVVSKPKAKRVGRVDSWSESEYSHSGMSNIRGMAKKIHDKSTAMESIFTANEKDRLKPERKTVDYKVVGTAKHFEEQGQRVNNSGTSSRGMDGNDSTKRIRLHIYVPTAEMNS</sequence>
<name>A0A6S7HR15_PARCT</name>
<evidence type="ECO:0000256" key="1">
    <source>
        <dbReference type="SAM" id="MobiDB-lite"/>
    </source>
</evidence>
<dbReference type="AlphaFoldDB" id="A0A6S7HR15"/>
<proteinExistence type="predicted"/>
<reference evidence="2" key="1">
    <citation type="submission" date="2020-04" db="EMBL/GenBank/DDBJ databases">
        <authorList>
            <person name="Alioto T."/>
            <person name="Alioto T."/>
            <person name="Gomez Garrido J."/>
        </authorList>
    </citation>
    <scope>NUCLEOTIDE SEQUENCE</scope>
    <source>
        <strain evidence="2">A484AB</strain>
    </source>
</reference>
<keyword evidence="3" id="KW-1185">Reference proteome</keyword>
<accession>A0A6S7HR15</accession>
<gene>
    <name evidence="2" type="ORF">PACLA_8A004580</name>
</gene>
<dbReference type="Proteomes" id="UP001152795">
    <property type="component" value="Unassembled WGS sequence"/>
</dbReference>
<evidence type="ECO:0000313" key="3">
    <source>
        <dbReference type="Proteomes" id="UP001152795"/>
    </source>
</evidence>